<reference evidence="3" key="1">
    <citation type="submission" date="2021-01" db="EMBL/GenBank/DDBJ databases">
        <title>Modified the classification status of verrucomicrobia.</title>
        <authorList>
            <person name="Feng X."/>
        </authorList>
    </citation>
    <scope>NUCLEOTIDE SEQUENCE</scope>
    <source>
        <strain evidence="3">KCTC 22201</strain>
    </source>
</reference>
<feature type="signal peptide" evidence="1">
    <location>
        <begin position="1"/>
        <end position="21"/>
    </location>
</feature>
<organism evidence="3 4">
    <name type="scientific">Haloferula rosea</name>
    <dbReference type="NCBI Taxonomy" id="490093"/>
    <lineage>
        <taxon>Bacteria</taxon>
        <taxon>Pseudomonadati</taxon>
        <taxon>Verrucomicrobiota</taxon>
        <taxon>Verrucomicrobiia</taxon>
        <taxon>Verrucomicrobiales</taxon>
        <taxon>Verrucomicrobiaceae</taxon>
        <taxon>Haloferula</taxon>
    </lineage>
</organism>
<dbReference type="Proteomes" id="UP000658278">
    <property type="component" value="Unassembled WGS sequence"/>
</dbReference>
<dbReference type="EMBL" id="JAENII010000013">
    <property type="protein sequence ID" value="MBK1828348.1"/>
    <property type="molecule type" value="Genomic_DNA"/>
</dbReference>
<gene>
    <name evidence="3" type="ORF">JIN81_15040</name>
</gene>
<dbReference type="NCBIfam" id="TIGR02595">
    <property type="entry name" value="PEP_CTERM"/>
    <property type="match status" value="1"/>
</dbReference>
<feature type="chain" id="PRO_5038109921" evidence="1">
    <location>
        <begin position="22"/>
        <end position="229"/>
    </location>
</feature>
<dbReference type="Pfam" id="PF07589">
    <property type="entry name" value="PEP-CTERM"/>
    <property type="match status" value="1"/>
</dbReference>
<name>A0A934VCE2_9BACT</name>
<evidence type="ECO:0000256" key="1">
    <source>
        <dbReference type="SAM" id="SignalP"/>
    </source>
</evidence>
<accession>A0A934VCE2</accession>
<evidence type="ECO:0000259" key="2">
    <source>
        <dbReference type="Pfam" id="PF07589"/>
    </source>
</evidence>
<proteinExistence type="predicted"/>
<keyword evidence="1" id="KW-0732">Signal</keyword>
<protein>
    <submittedName>
        <fullName evidence="3">PEP-CTERM sorting domain-containing protein</fullName>
    </submittedName>
</protein>
<dbReference type="AlphaFoldDB" id="A0A934VCE2"/>
<evidence type="ECO:0000313" key="3">
    <source>
        <dbReference type="EMBL" id="MBK1828348.1"/>
    </source>
</evidence>
<evidence type="ECO:0000313" key="4">
    <source>
        <dbReference type="Proteomes" id="UP000658278"/>
    </source>
</evidence>
<sequence>MKLSSSILTACLMWLAPMALFGQQINWGSSIYDDIVDSEAQVLDQTFIFQLGSFGSGFTPGEDNVSEWAANWEVFDEADYNGIETPADDGIWGYFTSTVNMEADGTSNSPALTPGAGSFEGRSAFVWIRNGDDPVEGTEWLLMRADSWIFPNADPDCCNNDLPLEWSMSDLAFDDVPLWGSQSGVAGSGEFTTTGSHTMQTFTFVPEPSTALLVALAGMVAVMRRRRDS</sequence>
<dbReference type="InterPro" id="IPR013424">
    <property type="entry name" value="Ice-binding_C"/>
</dbReference>
<comment type="caution">
    <text evidence="3">The sequence shown here is derived from an EMBL/GenBank/DDBJ whole genome shotgun (WGS) entry which is preliminary data.</text>
</comment>
<keyword evidence="4" id="KW-1185">Reference proteome</keyword>
<dbReference type="RefSeq" id="WP_200281615.1">
    <property type="nucleotide sequence ID" value="NZ_JAENII010000013.1"/>
</dbReference>
<feature type="domain" description="Ice-binding protein C-terminal" evidence="2">
    <location>
        <begin position="205"/>
        <end position="227"/>
    </location>
</feature>